<keyword evidence="5" id="KW-0677">Repeat</keyword>
<evidence type="ECO:0000256" key="5">
    <source>
        <dbReference type="ARBA" id="ARBA00022737"/>
    </source>
</evidence>
<dbReference type="GO" id="GO:0016567">
    <property type="term" value="P:protein ubiquitination"/>
    <property type="evidence" value="ECO:0007669"/>
    <property type="project" value="InterPro"/>
</dbReference>
<evidence type="ECO:0000256" key="6">
    <source>
        <dbReference type="ARBA" id="ARBA00022771"/>
    </source>
</evidence>
<dbReference type="InterPro" id="IPR031127">
    <property type="entry name" value="E3_UB_ligase_RBR"/>
</dbReference>
<evidence type="ECO:0000313" key="15">
    <source>
        <dbReference type="Proteomes" id="UP000027920"/>
    </source>
</evidence>
<feature type="region of interest" description="Disordered" evidence="11">
    <location>
        <begin position="838"/>
        <end position="866"/>
    </location>
</feature>
<evidence type="ECO:0000259" key="12">
    <source>
        <dbReference type="PROSITE" id="PS50089"/>
    </source>
</evidence>
<keyword evidence="6 9" id="KW-0863">Zinc-finger</keyword>
<dbReference type="AlphaFoldDB" id="A0A072PDR4"/>
<dbReference type="EC" id="2.3.2.31" evidence="2"/>
<dbReference type="GO" id="GO:0061630">
    <property type="term" value="F:ubiquitin protein ligase activity"/>
    <property type="evidence" value="ECO:0007669"/>
    <property type="project" value="UniProtKB-EC"/>
</dbReference>
<feature type="region of interest" description="Disordered" evidence="11">
    <location>
        <begin position="881"/>
        <end position="936"/>
    </location>
</feature>
<name>A0A072PDR4_9EURO</name>
<evidence type="ECO:0000256" key="3">
    <source>
        <dbReference type="ARBA" id="ARBA00022679"/>
    </source>
</evidence>
<dbReference type="RefSeq" id="XP_013256290.1">
    <property type="nucleotide sequence ID" value="XM_013400836.1"/>
</dbReference>
<dbReference type="OrthoDB" id="9977870at2759"/>
<feature type="compositionally biased region" description="Polar residues" evidence="11">
    <location>
        <begin position="916"/>
        <end position="928"/>
    </location>
</feature>
<dbReference type="InterPro" id="IPR001841">
    <property type="entry name" value="Znf_RING"/>
</dbReference>
<dbReference type="Gene3D" id="3.30.40.10">
    <property type="entry name" value="Zinc/RING finger domain, C3HC4 (zinc finger)"/>
    <property type="match status" value="1"/>
</dbReference>
<feature type="domain" description="RING-type" evidence="12">
    <location>
        <begin position="181"/>
        <end position="225"/>
    </location>
</feature>
<evidence type="ECO:0000256" key="9">
    <source>
        <dbReference type="PROSITE-ProRule" id="PRU00175"/>
    </source>
</evidence>
<dbReference type="PROSITE" id="PS51873">
    <property type="entry name" value="TRIAD"/>
    <property type="match status" value="1"/>
</dbReference>
<dbReference type="SUPFAM" id="SSF57850">
    <property type="entry name" value="RING/U-box"/>
    <property type="match status" value="2"/>
</dbReference>
<evidence type="ECO:0000256" key="10">
    <source>
        <dbReference type="SAM" id="Coils"/>
    </source>
</evidence>
<dbReference type="PROSITE" id="PS00518">
    <property type="entry name" value="ZF_RING_1"/>
    <property type="match status" value="1"/>
</dbReference>
<organism evidence="14 15">
    <name type="scientific">Exophiala aquamarina CBS 119918</name>
    <dbReference type="NCBI Taxonomy" id="1182545"/>
    <lineage>
        <taxon>Eukaryota</taxon>
        <taxon>Fungi</taxon>
        <taxon>Dikarya</taxon>
        <taxon>Ascomycota</taxon>
        <taxon>Pezizomycotina</taxon>
        <taxon>Eurotiomycetes</taxon>
        <taxon>Chaetothyriomycetidae</taxon>
        <taxon>Chaetothyriales</taxon>
        <taxon>Herpotrichiellaceae</taxon>
        <taxon>Exophiala</taxon>
    </lineage>
</organism>
<dbReference type="Pfam" id="PF01485">
    <property type="entry name" value="IBR"/>
    <property type="match status" value="2"/>
</dbReference>
<dbReference type="GeneID" id="25285006"/>
<dbReference type="EMBL" id="AMGV01000012">
    <property type="protein sequence ID" value="KEF53700.1"/>
    <property type="molecule type" value="Genomic_DNA"/>
</dbReference>
<dbReference type="HOGENOM" id="CLU_010209_0_0_1"/>
<dbReference type="InterPro" id="IPR017907">
    <property type="entry name" value="Znf_RING_CS"/>
</dbReference>
<dbReference type="GO" id="GO:0008270">
    <property type="term" value="F:zinc ion binding"/>
    <property type="evidence" value="ECO:0007669"/>
    <property type="project" value="UniProtKB-KW"/>
</dbReference>
<sequence length="973" mass="109164">MSDETTVTVRPEDPFAPQPWEAFKTGYKLYAGHDWRQEKIPVELQTVPDDGESLEKLKQIIVWSLAQLPPPSATEIQNKAEADINKSSTNKCGAGSDTPTGQLLVPDFTKVEDVASSLTPSPTRIAERPSALQKRRPNARHYSISQGLFASTIDLLATLKPKLDKDSTAQDSFNAEPQVECVSCFEDFQASETPILPCSHPYCKTCLKELVLTALQTESSFPPKCCLTEIPLQTVLLPLNKKQREVYKETAAEYAVPAEDRWYCPNTKCLKWIPPKRTSRFMTVSHRCSHCSTKICVTCRGIAHRRSSDCPEDYGLEATLSLAEMQGWRRCFKCRALVERTEGCRHMACRCGSQFCYYCGSKWKTCKCTDYEGTQRIAERRRQIELRDAVAAAEAEEIARAVAEIEAMEQREAERLRAERRREEEELQRLEQLRVEEEGRKKAEKEAEEKEYRRMLRISVDEQLQGLRKAFSELMRSQQHALDNKHLLAEQAQKRAHEEYTAKQQKDSLDLVAKMEANIKRRTDSMGEKQKSELRAFEKEQEQAEDDMFLQIQLHLQGKPNKEFREQRLRDELNKQREQKLEAINKRFGSQTEALKQNAAMELNILKQASERRLAEIETRHDRELRSLAATVTTDRAWFYYLVERRQNMISANSRLMLEAVDSNQEVVGLTADGAMKIGPFAIPEHSPTSSVTESPSTSFVELAADSERLLNTLPSDDALGSGVAGLVSVNQAWDFMTLGSALGSTNFIPSGTTARNQQRSGLGRQAFPTARYAAYHGDYSMSGALSPLDEKSALSLSSYRGHSRQTLNEAPPPPVPSIPTLYLPNEALQAELAVGPNPQALQPSEAPQPQPQPHSTPQSTIEPRGLPQEDHKFIVIPSLSVHSRQSSSDSSGSMTNYSSSTSMSSLGSGSAALTGHQQIKTGSSSSVKPALEHQRSRMWSFRSLAGRTASDKYTEEEIRERMKRTVGDAFGT</sequence>
<accession>A0A072PDR4</accession>
<reference evidence="14 15" key="1">
    <citation type="submission" date="2013-03" db="EMBL/GenBank/DDBJ databases">
        <title>The Genome Sequence of Exophiala aquamarina CBS 119918.</title>
        <authorList>
            <consortium name="The Broad Institute Genomics Platform"/>
            <person name="Cuomo C."/>
            <person name="de Hoog S."/>
            <person name="Gorbushina A."/>
            <person name="Walker B."/>
            <person name="Young S.K."/>
            <person name="Zeng Q."/>
            <person name="Gargeya S."/>
            <person name="Fitzgerald M."/>
            <person name="Haas B."/>
            <person name="Abouelleil A."/>
            <person name="Allen A.W."/>
            <person name="Alvarado L."/>
            <person name="Arachchi H.M."/>
            <person name="Berlin A.M."/>
            <person name="Chapman S.B."/>
            <person name="Gainer-Dewar J."/>
            <person name="Goldberg J."/>
            <person name="Griggs A."/>
            <person name="Gujja S."/>
            <person name="Hansen M."/>
            <person name="Howarth C."/>
            <person name="Imamovic A."/>
            <person name="Ireland A."/>
            <person name="Larimer J."/>
            <person name="McCowan C."/>
            <person name="Murphy C."/>
            <person name="Pearson M."/>
            <person name="Poon T.W."/>
            <person name="Priest M."/>
            <person name="Roberts A."/>
            <person name="Saif S."/>
            <person name="Shea T."/>
            <person name="Sisk P."/>
            <person name="Sykes S."/>
            <person name="Wortman J."/>
            <person name="Nusbaum C."/>
            <person name="Birren B."/>
        </authorList>
    </citation>
    <scope>NUCLEOTIDE SEQUENCE [LARGE SCALE GENOMIC DNA]</scope>
    <source>
        <strain evidence="14 15">CBS 119918</strain>
    </source>
</reference>
<keyword evidence="3" id="KW-0808">Transferase</keyword>
<dbReference type="InterPro" id="IPR013083">
    <property type="entry name" value="Znf_RING/FYVE/PHD"/>
</dbReference>
<keyword evidence="15" id="KW-1185">Reference proteome</keyword>
<keyword evidence="4" id="KW-0479">Metal-binding</keyword>
<feature type="compositionally biased region" description="Polar residues" evidence="11">
    <location>
        <begin position="797"/>
        <end position="809"/>
    </location>
</feature>
<feature type="domain" description="RING-type" evidence="13">
    <location>
        <begin position="177"/>
        <end position="377"/>
    </location>
</feature>
<feature type="compositionally biased region" description="Low complexity" evidence="11">
    <location>
        <begin position="881"/>
        <end position="911"/>
    </location>
</feature>
<feature type="coiled-coil region" evidence="10">
    <location>
        <begin position="391"/>
        <end position="455"/>
    </location>
</feature>
<evidence type="ECO:0000256" key="8">
    <source>
        <dbReference type="ARBA" id="ARBA00022833"/>
    </source>
</evidence>
<comment type="caution">
    <text evidence="14">The sequence shown here is derived from an EMBL/GenBank/DDBJ whole genome shotgun (WGS) entry which is preliminary data.</text>
</comment>
<feature type="coiled-coil region" evidence="10">
    <location>
        <begin position="527"/>
        <end position="620"/>
    </location>
</feature>
<dbReference type="Proteomes" id="UP000027920">
    <property type="component" value="Unassembled WGS sequence"/>
</dbReference>
<dbReference type="VEuPathDB" id="FungiDB:A1O9_10100"/>
<evidence type="ECO:0000256" key="7">
    <source>
        <dbReference type="ARBA" id="ARBA00022786"/>
    </source>
</evidence>
<evidence type="ECO:0000259" key="13">
    <source>
        <dbReference type="PROSITE" id="PS51873"/>
    </source>
</evidence>
<dbReference type="CDD" id="cd20335">
    <property type="entry name" value="BRcat_RBR"/>
    <property type="match status" value="1"/>
</dbReference>
<gene>
    <name evidence="14" type="ORF">A1O9_10100</name>
</gene>
<evidence type="ECO:0000256" key="1">
    <source>
        <dbReference type="ARBA" id="ARBA00001798"/>
    </source>
</evidence>
<keyword evidence="8" id="KW-0862">Zinc</keyword>
<dbReference type="InterPro" id="IPR002867">
    <property type="entry name" value="IBR_dom"/>
</dbReference>
<proteinExistence type="predicted"/>
<dbReference type="PANTHER" id="PTHR11685">
    <property type="entry name" value="RBR FAMILY RING FINGER AND IBR DOMAIN-CONTAINING"/>
    <property type="match status" value="1"/>
</dbReference>
<evidence type="ECO:0000256" key="11">
    <source>
        <dbReference type="SAM" id="MobiDB-lite"/>
    </source>
</evidence>
<dbReference type="STRING" id="1182545.A0A072PDR4"/>
<evidence type="ECO:0000256" key="2">
    <source>
        <dbReference type="ARBA" id="ARBA00012251"/>
    </source>
</evidence>
<protein>
    <recommendedName>
        <fullName evidence="2">RBR-type E3 ubiquitin transferase</fullName>
        <ecNumber evidence="2">2.3.2.31</ecNumber>
    </recommendedName>
</protein>
<keyword evidence="7" id="KW-0833">Ubl conjugation pathway</keyword>
<dbReference type="CDD" id="cd22584">
    <property type="entry name" value="Rcat_RBR_unk"/>
    <property type="match status" value="1"/>
</dbReference>
<feature type="region of interest" description="Disordered" evidence="11">
    <location>
        <begin position="797"/>
        <end position="822"/>
    </location>
</feature>
<dbReference type="Gene3D" id="1.20.120.1750">
    <property type="match status" value="1"/>
</dbReference>
<evidence type="ECO:0000313" key="14">
    <source>
        <dbReference type="EMBL" id="KEF53700.1"/>
    </source>
</evidence>
<evidence type="ECO:0000256" key="4">
    <source>
        <dbReference type="ARBA" id="ARBA00022723"/>
    </source>
</evidence>
<dbReference type="InterPro" id="IPR044066">
    <property type="entry name" value="TRIAD_supradom"/>
</dbReference>
<keyword evidence="10" id="KW-0175">Coiled coil</keyword>
<dbReference type="PROSITE" id="PS50089">
    <property type="entry name" value="ZF_RING_2"/>
    <property type="match status" value="1"/>
</dbReference>
<comment type="catalytic activity">
    <reaction evidence="1">
        <text>[E2 ubiquitin-conjugating enzyme]-S-ubiquitinyl-L-cysteine + [acceptor protein]-L-lysine = [E2 ubiquitin-conjugating enzyme]-L-cysteine + [acceptor protein]-N(6)-ubiquitinyl-L-lysine.</text>
        <dbReference type="EC" id="2.3.2.31"/>
    </reaction>
</comment>